<sequence>MKSKIESYIGFAIKKGSVVFGCDSIERYKKKIFVLLETQSLSPNSRKVMEKCSVKFDCKLFEIEDFDFLKNKNCKALAICDKSLADAIVKVKEAEDKNGEHIN</sequence>
<comment type="caution">
    <text evidence="1">The sequence shown here is derived from an EMBL/GenBank/DDBJ whole genome shotgun (WGS) entry which is preliminary data.</text>
</comment>
<dbReference type="Proteomes" id="UP000824200">
    <property type="component" value="Unassembled WGS sequence"/>
</dbReference>
<dbReference type="EMBL" id="DVHL01000044">
    <property type="protein sequence ID" value="HIR66283.1"/>
    <property type="molecule type" value="Genomic_DNA"/>
</dbReference>
<proteinExistence type="predicted"/>
<evidence type="ECO:0000313" key="2">
    <source>
        <dbReference type="Proteomes" id="UP000824200"/>
    </source>
</evidence>
<name>A0A9D1E4C0_9BACT</name>
<protein>
    <recommendedName>
        <fullName evidence="3">Ribosomal protein L7Ae/L30e/S12e/Gadd45 domain-containing protein</fullName>
    </recommendedName>
</protein>
<accession>A0A9D1E4C0</accession>
<evidence type="ECO:0000313" key="1">
    <source>
        <dbReference type="EMBL" id="HIR66283.1"/>
    </source>
</evidence>
<dbReference type="Gene3D" id="3.30.1330.30">
    <property type="match status" value="1"/>
</dbReference>
<reference evidence="1" key="1">
    <citation type="submission" date="2020-10" db="EMBL/GenBank/DDBJ databases">
        <authorList>
            <person name="Gilroy R."/>
        </authorList>
    </citation>
    <scope>NUCLEOTIDE SEQUENCE</scope>
    <source>
        <strain evidence="1">CHK121-14286</strain>
    </source>
</reference>
<evidence type="ECO:0008006" key="3">
    <source>
        <dbReference type="Google" id="ProtNLM"/>
    </source>
</evidence>
<gene>
    <name evidence="1" type="ORF">IAC95_05340</name>
</gene>
<dbReference type="InterPro" id="IPR029064">
    <property type="entry name" value="Ribosomal_eL30-like_sf"/>
</dbReference>
<organism evidence="1 2">
    <name type="scientific">Candidatus Fimimonas gallinarum</name>
    <dbReference type="NCBI Taxonomy" id="2840821"/>
    <lineage>
        <taxon>Bacteria</taxon>
        <taxon>Pseudomonadati</taxon>
        <taxon>Myxococcota</taxon>
        <taxon>Myxococcia</taxon>
        <taxon>Myxococcales</taxon>
        <taxon>Cystobacterineae</taxon>
        <taxon>Myxococcaceae</taxon>
        <taxon>Myxococcaceae incertae sedis</taxon>
        <taxon>Candidatus Fimimonas</taxon>
    </lineage>
</organism>
<reference evidence="1" key="2">
    <citation type="journal article" date="2021" name="PeerJ">
        <title>Extensive microbial diversity within the chicken gut microbiome revealed by metagenomics and culture.</title>
        <authorList>
            <person name="Gilroy R."/>
            <person name="Ravi A."/>
            <person name="Getino M."/>
            <person name="Pursley I."/>
            <person name="Horton D.L."/>
            <person name="Alikhan N.F."/>
            <person name="Baker D."/>
            <person name="Gharbi K."/>
            <person name="Hall N."/>
            <person name="Watson M."/>
            <person name="Adriaenssens E.M."/>
            <person name="Foster-Nyarko E."/>
            <person name="Jarju S."/>
            <person name="Secka A."/>
            <person name="Antonio M."/>
            <person name="Oren A."/>
            <person name="Chaudhuri R.R."/>
            <person name="La Ragione R."/>
            <person name="Hildebrand F."/>
            <person name="Pallen M.J."/>
        </authorList>
    </citation>
    <scope>NUCLEOTIDE SEQUENCE</scope>
    <source>
        <strain evidence="1">CHK121-14286</strain>
    </source>
</reference>
<dbReference type="AlphaFoldDB" id="A0A9D1E4C0"/>